<dbReference type="GO" id="GO:0030091">
    <property type="term" value="P:protein repair"/>
    <property type="evidence" value="ECO:0007669"/>
    <property type="project" value="InterPro"/>
</dbReference>
<reference evidence="9 10" key="1">
    <citation type="journal article" date="2017" name="Curr. Biol.">
        <title>Genome architecture and evolution of a unichromosomal asexual nematode.</title>
        <authorList>
            <person name="Fradin H."/>
            <person name="Zegar C."/>
            <person name="Gutwein M."/>
            <person name="Lucas J."/>
            <person name="Kovtun M."/>
            <person name="Corcoran D."/>
            <person name="Baugh L.R."/>
            <person name="Kiontke K."/>
            <person name="Gunsalus K."/>
            <person name="Fitch D.H."/>
            <person name="Piano F."/>
        </authorList>
    </citation>
    <scope>NUCLEOTIDE SEQUENCE [LARGE SCALE GENOMIC DNA]</scope>
    <source>
        <strain evidence="9">PF1309</strain>
    </source>
</reference>
<evidence type="ECO:0000256" key="3">
    <source>
        <dbReference type="ARBA" id="ARBA00023002"/>
    </source>
</evidence>
<organism evidence="9 10">
    <name type="scientific">Diploscapter pachys</name>
    <dbReference type="NCBI Taxonomy" id="2018661"/>
    <lineage>
        <taxon>Eukaryota</taxon>
        <taxon>Metazoa</taxon>
        <taxon>Ecdysozoa</taxon>
        <taxon>Nematoda</taxon>
        <taxon>Chromadorea</taxon>
        <taxon>Rhabditida</taxon>
        <taxon>Rhabditina</taxon>
        <taxon>Rhabditomorpha</taxon>
        <taxon>Rhabditoidea</taxon>
        <taxon>Rhabditidae</taxon>
        <taxon>Diploscapter</taxon>
    </lineage>
</organism>
<dbReference type="PANTHER" id="PTHR10173">
    <property type="entry name" value="METHIONINE SULFOXIDE REDUCTASE"/>
    <property type="match status" value="1"/>
</dbReference>
<feature type="compositionally biased region" description="Polar residues" evidence="6">
    <location>
        <begin position="156"/>
        <end position="170"/>
    </location>
</feature>
<comment type="similarity">
    <text evidence="1">Belongs to the MsrB Met sulfoxide reductase family.</text>
</comment>
<protein>
    <recommendedName>
        <fullName evidence="2">peptide-methionine (R)-S-oxide reductase</fullName>
        <ecNumber evidence="2">1.8.4.12</ecNumber>
    </recommendedName>
</protein>
<dbReference type="Proteomes" id="UP000218231">
    <property type="component" value="Unassembled WGS sequence"/>
</dbReference>
<dbReference type="AlphaFoldDB" id="A0A2A2KS77"/>
<feature type="region of interest" description="Disordered" evidence="6">
    <location>
        <begin position="362"/>
        <end position="426"/>
    </location>
</feature>
<dbReference type="InterPro" id="IPR013087">
    <property type="entry name" value="Znf_C2H2_type"/>
</dbReference>
<dbReference type="PROSITE" id="PS00028">
    <property type="entry name" value="ZINC_FINGER_C2H2_1"/>
    <property type="match status" value="2"/>
</dbReference>
<feature type="region of interest" description="Disordered" evidence="6">
    <location>
        <begin position="215"/>
        <end position="242"/>
    </location>
</feature>
<dbReference type="GO" id="GO:0033743">
    <property type="term" value="F:peptide-methionine (R)-S-oxide reductase activity"/>
    <property type="evidence" value="ECO:0007669"/>
    <property type="project" value="UniProtKB-EC"/>
</dbReference>
<dbReference type="PROSITE" id="PS50157">
    <property type="entry name" value="ZINC_FINGER_C2H2_2"/>
    <property type="match status" value="1"/>
</dbReference>
<dbReference type="GO" id="GO:0005737">
    <property type="term" value="C:cytoplasm"/>
    <property type="evidence" value="ECO:0007669"/>
    <property type="project" value="TreeGrafter"/>
</dbReference>
<comment type="caution">
    <text evidence="9">The sequence shown here is derived from an EMBL/GenBank/DDBJ whole genome shotgun (WGS) entry which is preliminary data.</text>
</comment>
<feature type="compositionally biased region" description="Polar residues" evidence="6">
    <location>
        <begin position="91"/>
        <end position="125"/>
    </location>
</feature>
<feature type="region of interest" description="Disordered" evidence="6">
    <location>
        <begin position="312"/>
        <end position="332"/>
    </location>
</feature>
<evidence type="ECO:0000313" key="10">
    <source>
        <dbReference type="Proteomes" id="UP000218231"/>
    </source>
</evidence>
<gene>
    <name evidence="9" type="ORF">WR25_25935</name>
</gene>
<feature type="domain" description="MsrB" evidence="8">
    <location>
        <begin position="581"/>
        <end position="650"/>
    </location>
</feature>
<evidence type="ECO:0000256" key="6">
    <source>
        <dbReference type="SAM" id="MobiDB-lite"/>
    </source>
</evidence>
<keyword evidence="10" id="KW-1185">Reference proteome</keyword>
<evidence type="ECO:0000256" key="2">
    <source>
        <dbReference type="ARBA" id="ARBA00012499"/>
    </source>
</evidence>
<keyword evidence="3" id="KW-0560">Oxidoreductase</keyword>
<dbReference type="InterPro" id="IPR011057">
    <property type="entry name" value="Mss4-like_sf"/>
</dbReference>
<evidence type="ECO:0000256" key="4">
    <source>
        <dbReference type="ARBA" id="ARBA00048488"/>
    </source>
</evidence>
<keyword evidence="5" id="KW-0862">Zinc</keyword>
<accession>A0A2A2KS77</accession>
<keyword evidence="5" id="KW-0863">Zinc-finger</keyword>
<evidence type="ECO:0000256" key="5">
    <source>
        <dbReference type="PROSITE-ProRule" id="PRU00042"/>
    </source>
</evidence>
<dbReference type="STRING" id="2018661.A0A2A2KS77"/>
<dbReference type="Pfam" id="PF01641">
    <property type="entry name" value="SelR"/>
    <property type="match status" value="1"/>
</dbReference>
<evidence type="ECO:0000259" key="8">
    <source>
        <dbReference type="PROSITE" id="PS51790"/>
    </source>
</evidence>
<dbReference type="SMART" id="SM00355">
    <property type="entry name" value="ZnF_C2H2"/>
    <property type="match status" value="3"/>
</dbReference>
<dbReference type="InterPro" id="IPR028427">
    <property type="entry name" value="Met_Sox_Rdtase_MsrB"/>
</dbReference>
<dbReference type="Gene3D" id="2.170.150.20">
    <property type="entry name" value="Peptide methionine sulfoxide reductase"/>
    <property type="match status" value="1"/>
</dbReference>
<feature type="region of interest" description="Disordered" evidence="6">
    <location>
        <begin position="85"/>
        <end position="194"/>
    </location>
</feature>
<evidence type="ECO:0000259" key="7">
    <source>
        <dbReference type="PROSITE" id="PS50157"/>
    </source>
</evidence>
<dbReference type="OrthoDB" id="44061at2759"/>
<dbReference type="InterPro" id="IPR002579">
    <property type="entry name" value="Met_Sox_Rdtase_MsrB_dom"/>
</dbReference>
<dbReference type="SUPFAM" id="SSF51316">
    <property type="entry name" value="Mss4-like"/>
    <property type="match status" value="1"/>
</dbReference>
<proteinExistence type="inferred from homology"/>
<dbReference type="EC" id="1.8.4.12" evidence="2"/>
<sequence length="652" mass="72283">MVSRSAAASRAVGVRASVADLKHFMCYFCGDMFKNKDEFNLHKFNHQIEDIAYQVAQNEFKRTRDEKPLNDSDEEDNRNWVEEVYSERKLTQPSHSQTSASARTKIQAASSNRPILTPKYLTSQGKVDGRRRGNKLNKQLPPPPPLHIPSVHPHYSATQPQTSLSSSDLSTPHYFPSPLSDAPSSASASHKPRRIVASHRTVSVPMPSVSVPIPPESISLSLDEPQPPSAHVPHRHPASPGSALLDTINAVAMGISGGPSYPRRGQRRNDQNPLAGGDYSNLQQTDVELDRFEMMLPPEEVSLFSETAPPVAATVTSSPPKESPPVKKPPVKQIVTKQSDEEYVRNIIETVSAESALQMEMQTQEKRKAAGGKRKRNSSSNVLNEEAVAATVPVSAVNAEPPPIKKSKEKSMTPNDASGDRSSASQNALCRRTTKCHLCDFEGKSSHDAVHHMDSVHKCVIASCSVRLLRGSVQLGKYSIRHSDKCPECEIRFHDRTSYYMHVIDNHILDVVAIYKVVDENVDSYEWETFFCKDDQDNESYVTVLSRLPSALSSSASLRRLLTVCRNMSDKATEKDIAIKNSGCGWPAFSKSIDNDLNIVRIPDNSYGMQRTEVRCKQCNAHLGHVFDDGPKETGERYCINSRTMAFIKGEQ</sequence>
<comment type="catalytic activity">
    <reaction evidence="4">
        <text>L-methionyl-[protein] + [thioredoxin]-disulfide + H2O = L-methionyl-(R)-S-oxide-[protein] + [thioredoxin]-dithiol</text>
        <dbReference type="Rhea" id="RHEA:24164"/>
        <dbReference type="Rhea" id="RHEA-COMP:10698"/>
        <dbReference type="Rhea" id="RHEA-COMP:10700"/>
        <dbReference type="Rhea" id="RHEA-COMP:12313"/>
        <dbReference type="Rhea" id="RHEA-COMP:12314"/>
        <dbReference type="ChEBI" id="CHEBI:15377"/>
        <dbReference type="ChEBI" id="CHEBI:16044"/>
        <dbReference type="ChEBI" id="CHEBI:29950"/>
        <dbReference type="ChEBI" id="CHEBI:45764"/>
        <dbReference type="ChEBI" id="CHEBI:50058"/>
        <dbReference type="EC" id="1.8.4.12"/>
    </reaction>
</comment>
<dbReference type="GO" id="GO:0006979">
    <property type="term" value="P:response to oxidative stress"/>
    <property type="evidence" value="ECO:0007669"/>
    <property type="project" value="InterPro"/>
</dbReference>
<dbReference type="EMBL" id="LIAE01007805">
    <property type="protein sequence ID" value="PAV76810.1"/>
    <property type="molecule type" value="Genomic_DNA"/>
</dbReference>
<evidence type="ECO:0000256" key="1">
    <source>
        <dbReference type="ARBA" id="ARBA00007174"/>
    </source>
</evidence>
<dbReference type="PANTHER" id="PTHR10173:SF52">
    <property type="entry name" value="METHIONINE-R-SULFOXIDE REDUCTASE B1"/>
    <property type="match status" value="1"/>
</dbReference>
<dbReference type="PROSITE" id="PS51790">
    <property type="entry name" value="MSRB"/>
    <property type="match status" value="1"/>
</dbReference>
<feature type="domain" description="C2H2-type" evidence="7">
    <location>
        <begin position="24"/>
        <end position="51"/>
    </location>
</feature>
<evidence type="ECO:0000313" key="9">
    <source>
        <dbReference type="EMBL" id="PAV76810.1"/>
    </source>
</evidence>
<dbReference type="GO" id="GO:0008270">
    <property type="term" value="F:zinc ion binding"/>
    <property type="evidence" value="ECO:0007669"/>
    <property type="project" value="UniProtKB-KW"/>
</dbReference>
<feature type="region of interest" description="Disordered" evidence="6">
    <location>
        <begin position="255"/>
        <end position="281"/>
    </location>
</feature>
<feature type="compositionally biased region" description="Low complexity" evidence="6">
    <location>
        <begin position="176"/>
        <end position="189"/>
    </location>
</feature>
<name>A0A2A2KS77_9BILA</name>
<keyword evidence="5" id="KW-0479">Metal-binding</keyword>
<feature type="compositionally biased region" description="Polar residues" evidence="6">
    <location>
        <begin position="412"/>
        <end position="426"/>
    </location>
</feature>